<gene>
    <name evidence="2" type="ORF">DLAC_04094</name>
</gene>
<sequence length="142" mass="15887">MITLANPTHGQGLNLFGSSSGLPTSHENENSEIKQFILDTSVNAIKSTVPITTNTNINTTTTIINNDTAIKTPVQPIEDYIDEESDDEDNEDDEENDNTVPTTPRIYADKYIRDELLDLISFIKNEKSQKPKENVKVHDIIL</sequence>
<dbReference type="Proteomes" id="UP000076078">
    <property type="component" value="Unassembled WGS sequence"/>
</dbReference>
<name>A0A151ZS20_TIELA</name>
<evidence type="ECO:0000313" key="3">
    <source>
        <dbReference type="Proteomes" id="UP000076078"/>
    </source>
</evidence>
<proteinExistence type="predicted"/>
<feature type="region of interest" description="Disordered" evidence="1">
    <location>
        <begin position="74"/>
        <end position="106"/>
    </location>
</feature>
<accession>A0A151ZS20</accession>
<evidence type="ECO:0000313" key="2">
    <source>
        <dbReference type="EMBL" id="KYQ96793.1"/>
    </source>
</evidence>
<organism evidence="2 3">
    <name type="scientific">Tieghemostelium lacteum</name>
    <name type="common">Slime mold</name>
    <name type="synonym">Dictyostelium lacteum</name>
    <dbReference type="NCBI Taxonomy" id="361077"/>
    <lineage>
        <taxon>Eukaryota</taxon>
        <taxon>Amoebozoa</taxon>
        <taxon>Evosea</taxon>
        <taxon>Eumycetozoa</taxon>
        <taxon>Dictyostelia</taxon>
        <taxon>Dictyosteliales</taxon>
        <taxon>Raperosteliaceae</taxon>
        <taxon>Tieghemostelium</taxon>
    </lineage>
</organism>
<dbReference type="OrthoDB" id="21265at2759"/>
<keyword evidence="3" id="KW-1185">Reference proteome</keyword>
<dbReference type="EMBL" id="LODT01000021">
    <property type="protein sequence ID" value="KYQ96793.1"/>
    <property type="molecule type" value="Genomic_DNA"/>
</dbReference>
<feature type="compositionally biased region" description="Acidic residues" evidence="1">
    <location>
        <begin position="79"/>
        <end position="97"/>
    </location>
</feature>
<reference evidence="2 3" key="1">
    <citation type="submission" date="2015-12" db="EMBL/GenBank/DDBJ databases">
        <title>Dictyostelia acquired genes for synthesis and detection of signals that induce cell-type specialization by lateral gene transfer from prokaryotes.</title>
        <authorList>
            <person name="Gloeckner G."/>
            <person name="Schaap P."/>
        </authorList>
    </citation>
    <scope>NUCLEOTIDE SEQUENCE [LARGE SCALE GENOMIC DNA]</scope>
    <source>
        <strain evidence="2 3">TK</strain>
    </source>
</reference>
<evidence type="ECO:0000256" key="1">
    <source>
        <dbReference type="SAM" id="MobiDB-lite"/>
    </source>
</evidence>
<protein>
    <submittedName>
        <fullName evidence="2">Uncharacterized protein</fullName>
    </submittedName>
</protein>
<dbReference type="InParanoid" id="A0A151ZS20"/>
<feature type="region of interest" description="Disordered" evidence="1">
    <location>
        <begin position="1"/>
        <end position="28"/>
    </location>
</feature>
<comment type="caution">
    <text evidence="2">The sequence shown here is derived from an EMBL/GenBank/DDBJ whole genome shotgun (WGS) entry which is preliminary data.</text>
</comment>
<feature type="compositionally biased region" description="Polar residues" evidence="1">
    <location>
        <begin position="1"/>
        <end position="25"/>
    </location>
</feature>
<dbReference type="AlphaFoldDB" id="A0A151ZS20"/>